<evidence type="ECO:0000313" key="2">
    <source>
        <dbReference type="EMBL" id="QMW91112.1"/>
    </source>
</evidence>
<gene>
    <name evidence="2" type="ORF">FF104_09095</name>
</gene>
<accession>A0AAP9REW3</accession>
<sequence>MKKKVILLLWGMLFLIGILIILRSDTWNLGSVISMNISGSILSSFSGVGFIIELYFNKKD</sequence>
<protein>
    <submittedName>
        <fullName evidence="2">Uncharacterized protein</fullName>
    </submittedName>
</protein>
<organism evidence="2 3">
    <name type="scientific">Clostridium butyricum</name>
    <dbReference type="NCBI Taxonomy" id="1492"/>
    <lineage>
        <taxon>Bacteria</taxon>
        <taxon>Bacillati</taxon>
        <taxon>Bacillota</taxon>
        <taxon>Clostridia</taxon>
        <taxon>Eubacteriales</taxon>
        <taxon>Clostridiaceae</taxon>
        <taxon>Clostridium</taxon>
    </lineage>
</organism>
<evidence type="ECO:0000256" key="1">
    <source>
        <dbReference type="SAM" id="Phobius"/>
    </source>
</evidence>
<feature type="transmembrane region" description="Helical" evidence="1">
    <location>
        <begin position="33"/>
        <end position="56"/>
    </location>
</feature>
<dbReference type="RefSeq" id="WP_003414248.1">
    <property type="nucleotide sequence ID" value="NZ_AP019716.1"/>
</dbReference>
<reference evidence="2 3" key="1">
    <citation type="submission" date="2019-05" db="EMBL/GenBank/DDBJ databases">
        <authorList>
            <person name="Schori C."/>
            <person name="Ahrens C."/>
        </authorList>
    </citation>
    <scope>NUCLEOTIDE SEQUENCE [LARGE SCALE GENOMIC DNA]</scope>
    <source>
        <strain evidence="2 3">DSM 10702</strain>
    </source>
</reference>
<keyword evidence="1" id="KW-1133">Transmembrane helix</keyword>
<keyword evidence="1" id="KW-0472">Membrane</keyword>
<dbReference type="EMBL" id="CP040626">
    <property type="protein sequence ID" value="QMW91112.1"/>
    <property type="molecule type" value="Genomic_DNA"/>
</dbReference>
<dbReference type="GeneID" id="92944323"/>
<proteinExistence type="predicted"/>
<dbReference type="Proteomes" id="UP000515243">
    <property type="component" value="Chromosome 1"/>
</dbReference>
<dbReference type="AlphaFoldDB" id="A0AAP9REW3"/>
<dbReference type="KEGG" id="cbut:ATN24_10470"/>
<name>A0AAP9REW3_CLOBU</name>
<keyword evidence="1" id="KW-0812">Transmembrane</keyword>
<evidence type="ECO:0000313" key="3">
    <source>
        <dbReference type="Proteomes" id="UP000515243"/>
    </source>
</evidence>